<dbReference type="PANTHER" id="PTHR22749">
    <property type="entry name" value="RIBOFLAVIN KINASE/FMN ADENYLYLTRANSFERASE"/>
    <property type="match status" value="1"/>
</dbReference>
<evidence type="ECO:0000313" key="9">
    <source>
        <dbReference type="EMBL" id="KOO28126.1"/>
    </source>
</evidence>
<evidence type="ECO:0000256" key="7">
    <source>
        <dbReference type="ARBA" id="ARBA00022840"/>
    </source>
</evidence>
<gene>
    <name evidence="9" type="ORF">Ctob_010906</name>
</gene>
<dbReference type="InterPro" id="IPR023468">
    <property type="entry name" value="Riboflavin_kinase"/>
</dbReference>
<reference evidence="10" key="1">
    <citation type="journal article" date="2015" name="PLoS Genet.">
        <title>Genome Sequence and Transcriptome Analyses of Chrysochromulina tobin: Metabolic Tools for Enhanced Algal Fitness in the Prominent Order Prymnesiales (Haptophyceae).</title>
        <authorList>
            <person name="Hovde B.T."/>
            <person name="Deodato C.R."/>
            <person name="Hunsperger H.M."/>
            <person name="Ryken S.A."/>
            <person name="Yost W."/>
            <person name="Jha R.K."/>
            <person name="Patterson J."/>
            <person name="Monnat R.J. Jr."/>
            <person name="Barlow S.B."/>
            <person name="Starkenburg S.R."/>
            <person name="Cattolico R.A."/>
        </authorList>
    </citation>
    <scope>NUCLEOTIDE SEQUENCE</scope>
    <source>
        <strain evidence="10">CCMP291</strain>
    </source>
</reference>
<dbReference type="SUPFAM" id="SSF82114">
    <property type="entry name" value="Riboflavin kinase-like"/>
    <property type="match status" value="1"/>
</dbReference>
<keyword evidence="3" id="KW-0285">Flavoprotein</keyword>
<keyword evidence="6" id="KW-0547">Nucleotide-binding</keyword>
<dbReference type="Gene3D" id="2.40.30.30">
    <property type="entry name" value="Riboflavin kinase-like"/>
    <property type="match status" value="1"/>
</dbReference>
<evidence type="ECO:0000259" key="8">
    <source>
        <dbReference type="SMART" id="SM00904"/>
    </source>
</evidence>
<dbReference type="EMBL" id="JWZX01002617">
    <property type="protein sequence ID" value="KOO28126.1"/>
    <property type="molecule type" value="Genomic_DNA"/>
</dbReference>
<dbReference type="AlphaFoldDB" id="A0A0M0JNG4"/>
<comment type="pathway">
    <text evidence="1">Cofactor biosynthesis; FMN biosynthesis; FMN from riboflavin (ATP route): step 1/1.</text>
</comment>
<proteinExistence type="predicted"/>
<accession>A0A0M0JNG4</accession>
<keyword evidence="7" id="KW-0067">ATP-binding</keyword>
<dbReference type="PANTHER" id="PTHR22749:SF6">
    <property type="entry name" value="RIBOFLAVIN KINASE"/>
    <property type="match status" value="1"/>
</dbReference>
<dbReference type="OrthoDB" id="276388at2759"/>
<organism evidence="9 10">
    <name type="scientific">Chrysochromulina tobinii</name>
    <dbReference type="NCBI Taxonomy" id="1460289"/>
    <lineage>
        <taxon>Eukaryota</taxon>
        <taxon>Haptista</taxon>
        <taxon>Haptophyta</taxon>
        <taxon>Prymnesiophyceae</taxon>
        <taxon>Prymnesiales</taxon>
        <taxon>Chrysochromulinaceae</taxon>
        <taxon>Chrysochromulina</taxon>
    </lineage>
</organism>
<dbReference type="Pfam" id="PF01687">
    <property type="entry name" value="Flavokinase"/>
    <property type="match status" value="1"/>
</dbReference>
<evidence type="ECO:0000256" key="6">
    <source>
        <dbReference type="ARBA" id="ARBA00022741"/>
    </source>
</evidence>
<evidence type="ECO:0000256" key="2">
    <source>
        <dbReference type="ARBA" id="ARBA00012105"/>
    </source>
</evidence>
<dbReference type="GO" id="GO:0008531">
    <property type="term" value="F:riboflavin kinase activity"/>
    <property type="evidence" value="ECO:0007669"/>
    <property type="project" value="UniProtKB-EC"/>
</dbReference>
<feature type="domain" description="Riboflavin kinase" evidence="8">
    <location>
        <begin position="9"/>
        <end position="147"/>
    </location>
</feature>
<keyword evidence="5" id="KW-0808">Transferase</keyword>
<protein>
    <recommendedName>
        <fullName evidence="2">riboflavin kinase</fullName>
        <ecNumber evidence="2">2.7.1.26</ecNumber>
    </recommendedName>
</protein>
<evidence type="ECO:0000313" key="10">
    <source>
        <dbReference type="Proteomes" id="UP000037460"/>
    </source>
</evidence>
<dbReference type="UniPathway" id="UPA00276">
    <property type="reaction ID" value="UER00406"/>
</dbReference>
<dbReference type="SMART" id="SM00904">
    <property type="entry name" value="Flavokinase"/>
    <property type="match status" value="1"/>
</dbReference>
<dbReference type="GO" id="GO:0005524">
    <property type="term" value="F:ATP binding"/>
    <property type="evidence" value="ECO:0007669"/>
    <property type="project" value="UniProtKB-KW"/>
</dbReference>
<evidence type="ECO:0000256" key="5">
    <source>
        <dbReference type="ARBA" id="ARBA00022679"/>
    </source>
</evidence>
<evidence type="ECO:0000256" key="4">
    <source>
        <dbReference type="ARBA" id="ARBA00022643"/>
    </source>
</evidence>
<keyword evidence="9" id="KW-0418">Kinase</keyword>
<dbReference type="InterPro" id="IPR015865">
    <property type="entry name" value="Riboflavin_kinase_bac/euk"/>
</dbReference>
<dbReference type="GO" id="GO:0009231">
    <property type="term" value="P:riboflavin biosynthetic process"/>
    <property type="evidence" value="ECO:0007669"/>
    <property type="project" value="InterPro"/>
</dbReference>
<comment type="caution">
    <text evidence="9">The sequence shown here is derived from an EMBL/GenBank/DDBJ whole genome shotgun (WGS) entry which is preliminary data.</text>
</comment>
<keyword evidence="10" id="KW-1185">Reference proteome</keyword>
<dbReference type="GO" id="GO:0009398">
    <property type="term" value="P:FMN biosynthetic process"/>
    <property type="evidence" value="ECO:0007669"/>
    <property type="project" value="UniProtKB-UniPathway"/>
</dbReference>
<dbReference type="EC" id="2.7.1.26" evidence="2"/>
<keyword evidence="4" id="KW-0288">FMN</keyword>
<dbReference type="Proteomes" id="UP000037460">
    <property type="component" value="Unassembled WGS sequence"/>
</dbReference>
<sequence>MAAVERVIERVGPYRFAGKVVKGFQRGSKQLGWPTANLDPAAFEKQLDASTEGVYIGWASIADPTLPEEARAVHKAILSIGWNPQFENKERTVEAYITHDFQGRDFYDAQMNLLVCAFIRPQAKFESFQHLIDAITADVEFGRNALDTPELVELRADGLFGAAAESAGAAPQALDDRAYLEHFGVHAALSTAVATVVKERPTNPLLTIAELLSKSKRFEGGRRSSRGFSAYQSA</sequence>
<dbReference type="InterPro" id="IPR023465">
    <property type="entry name" value="Riboflavin_kinase_dom_sf"/>
</dbReference>
<evidence type="ECO:0000256" key="1">
    <source>
        <dbReference type="ARBA" id="ARBA00005201"/>
    </source>
</evidence>
<evidence type="ECO:0000256" key="3">
    <source>
        <dbReference type="ARBA" id="ARBA00022630"/>
    </source>
</evidence>
<name>A0A0M0JNG4_9EUKA</name>